<gene>
    <name evidence="1" type="ORF">PlAlph_3650</name>
</gene>
<dbReference type="EMBL" id="MN990730">
    <property type="protein sequence ID" value="QIM10473.1"/>
    <property type="molecule type" value="Genomic_DNA"/>
</dbReference>
<protein>
    <submittedName>
        <fullName evidence="1">Uncharacterized protein</fullName>
    </submittedName>
</protein>
<organism evidence="1">
    <name type="scientific">uncultured Alphaproteobacteria bacterium</name>
    <dbReference type="NCBI Taxonomy" id="91750"/>
    <lineage>
        <taxon>Bacteria</taxon>
        <taxon>Pseudomonadati</taxon>
        <taxon>Pseudomonadota</taxon>
        <taxon>Alphaproteobacteria</taxon>
        <taxon>environmental samples</taxon>
    </lineage>
</organism>
<name>A0A6G8F2J8_9PROT</name>
<dbReference type="AlphaFoldDB" id="A0A6G8F2J8"/>
<proteinExistence type="predicted"/>
<reference evidence="1" key="1">
    <citation type="journal article" date="2020" name="J. ISSAAS">
        <title>Lactobacilli and other gastrointestinal microbiota of Peromyscus leucopus, reservoir host for agents of Lyme disease and other zoonoses in North America.</title>
        <authorList>
            <person name="Milovic A."/>
            <person name="Bassam K."/>
            <person name="Shao H."/>
            <person name="Chatzistamou I."/>
            <person name="Tufts D.M."/>
            <person name="Diuk-Wasser M."/>
            <person name="Barbour A.G."/>
        </authorList>
    </citation>
    <scope>NUCLEOTIDE SEQUENCE</scope>
    <source>
        <strain evidence="1">LL90</strain>
    </source>
</reference>
<accession>A0A6G8F2J8</accession>
<evidence type="ECO:0000313" key="1">
    <source>
        <dbReference type="EMBL" id="QIM10473.1"/>
    </source>
</evidence>
<sequence length="233" mass="27623">MEKEYYTLTELTERWDFCLHDALYLTENNICRFWINLPENDAIRFRKESNNGLTYDLPLENCQVKGLLLLTTEDVRRIIIYKTANVIQLPCQDDMTVFVRLKTVRELTIDDVLILCKDKLRLEKELGFFDKKAKVKSADIRHNIDDFFIEELPNGYTKFSYHGKSYVYGFVQSKIIKQLYDAAKDGRIWIYGKTLLKNAGSTSYRLGDVFRPHKEWMELIKSNKQGLYRLYLE</sequence>